<dbReference type="RefSeq" id="WP_211845202.1">
    <property type="nucleotide sequence ID" value="NZ_JAAEDL010000003.1"/>
</dbReference>
<dbReference type="EMBL" id="JAAEDL010000003">
    <property type="protein sequence ID" value="MBR0679855.1"/>
    <property type="molecule type" value="Genomic_DNA"/>
</dbReference>
<comment type="caution">
    <text evidence="2">The sequence shown here is derived from an EMBL/GenBank/DDBJ whole genome shotgun (WGS) entry which is preliminary data.</text>
</comment>
<dbReference type="AlphaFoldDB" id="A0A9X9X819"/>
<dbReference type="Proteomes" id="UP001138709">
    <property type="component" value="Unassembled WGS sequence"/>
</dbReference>
<accession>A0A9X9X819</accession>
<reference evidence="2" key="2">
    <citation type="journal article" date="2021" name="Syst. Appl. Microbiol.">
        <title>Roseomonas hellenica sp. nov., isolated from roots of wild-growing Alkanna tinctoria.</title>
        <authorList>
            <person name="Rat A."/>
            <person name="Naranjo H.D."/>
            <person name="Lebbe L."/>
            <person name="Cnockaert M."/>
            <person name="Krigas N."/>
            <person name="Grigoriadou K."/>
            <person name="Maloupa E."/>
            <person name="Willems A."/>
        </authorList>
    </citation>
    <scope>NUCLEOTIDE SEQUENCE</scope>
    <source>
        <strain evidence="2">LMG 31228</strain>
    </source>
</reference>
<gene>
    <name evidence="2" type="ORF">GXW74_05105</name>
</gene>
<evidence type="ECO:0000313" key="3">
    <source>
        <dbReference type="Proteomes" id="UP001138709"/>
    </source>
</evidence>
<dbReference type="SMART" id="SM00564">
    <property type="entry name" value="PQQ"/>
    <property type="match status" value="6"/>
</dbReference>
<dbReference type="Gene3D" id="2.130.10.10">
    <property type="entry name" value="YVTN repeat-like/Quinoprotein amine dehydrogenase"/>
    <property type="match status" value="1"/>
</dbReference>
<dbReference type="PROSITE" id="PS51257">
    <property type="entry name" value="PROKAR_LIPOPROTEIN"/>
    <property type="match status" value="1"/>
</dbReference>
<protein>
    <submittedName>
        <fullName evidence="2">PQQ-binding-like beta-propeller repeat protein</fullName>
    </submittedName>
</protein>
<dbReference type="PANTHER" id="PTHR34512">
    <property type="entry name" value="CELL SURFACE PROTEIN"/>
    <property type="match status" value="1"/>
</dbReference>
<organism evidence="2 3">
    <name type="scientific">Neoroseomonas eburnea</name>
    <dbReference type="NCBI Taxonomy" id="1346889"/>
    <lineage>
        <taxon>Bacteria</taxon>
        <taxon>Pseudomonadati</taxon>
        <taxon>Pseudomonadota</taxon>
        <taxon>Alphaproteobacteria</taxon>
        <taxon>Acetobacterales</taxon>
        <taxon>Acetobacteraceae</taxon>
        <taxon>Neoroseomonas</taxon>
    </lineage>
</organism>
<name>A0A9X9X819_9PROT</name>
<dbReference type="InterPro" id="IPR011047">
    <property type="entry name" value="Quinoprotein_ADH-like_sf"/>
</dbReference>
<dbReference type="InterPro" id="IPR018391">
    <property type="entry name" value="PQQ_b-propeller_rpt"/>
</dbReference>
<dbReference type="SUPFAM" id="SSF50998">
    <property type="entry name" value="Quinoprotein alcohol dehydrogenase-like"/>
    <property type="match status" value="2"/>
</dbReference>
<dbReference type="Pfam" id="PF13360">
    <property type="entry name" value="PQQ_2"/>
    <property type="match status" value="1"/>
</dbReference>
<sequence length="446" mass="45550">MRGTMTRRGALLGAAALLGGCETIDSIFGERREAFPGERRAVVTTPERTLEADSAAQGTGIVLPPPAPRADWPQMGGDAAHAGGHPALGRTLGRAWSSSFGSGTAYRRRLVAGPVAGGGSAFVADAFGQVSAFDLTTGGRRWRRDSRRENDDVGTLGAGVALEGETLYVATGLAELLALNVADGAVRWRIDLPAPARGAPTVSGGRIFVPTVASQLVCLSTENGSRVWQHRATPTTTIPLGLPAPAVEGDTVVAGFPSGELFALRASDGRVMWSESLAAAGTGALSDIAGVRASPVLSGGRAIAVGVGGLSICVDLRSGRRLWEQEAGGTEAPWAAGDWVFMTTDAGQVAAIGRDSGQVRWAVSLRPEARGNRPQERINLSSPVLAGGRLLVGTSREELVALDPASGAVQGRTPLPGGLSLQPAIAGNLLLAATDDATLLALAGGG</sequence>
<evidence type="ECO:0000259" key="1">
    <source>
        <dbReference type="Pfam" id="PF13360"/>
    </source>
</evidence>
<dbReference type="PANTHER" id="PTHR34512:SF30">
    <property type="entry name" value="OUTER MEMBRANE PROTEIN ASSEMBLY FACTOR BAMB"/>
    <property type="match status" value="1"/>
</dbReference>
<evidence type="ECO:0000313" key="2">
    <source>
        <dbReference type="EMBL" id="MBR0679855.1"/>
    </source>
</evidence>
<feature type="domain" description="Pyrrolo-quinoline quinone repeat" evidence="1">
    <location>
        <begin position="127"/>
        <end position="362"/>
    </location>
</feature>
<proteinExistence type="predicted"/>
<reference evidence="2" key="1">
    <citation type="submission" date="2020-01" db="EMBL/GenBank/DDBJ databases">
        <authorList>
            <person name="Rat A."/>
        </authorList>
    </citation>
    <scope>NUCLEOTIDE SEQUENCE</scope>
    <source>
        <strain evidence="2">LMG 31228</strain>
    </source>
</reference>
<keyword evidence="3" id="KW-1185">Reference proteome</keyword>
<dbReference type="InterPro" id="IPR002372">
    <property type="entry name" value="PQQ_rpt_dom"/>
</dbReference>
<dbReference type="InterPro" id="IPR015943">
    <property type="entry name" value="WD40/YVTN_repeat-like_dom_sf"/>
</dbReference>